<dbReference type="Proteomes" id="UP000886885">
    <property type="component" value="Chromosome 3D"/>
</dbReference>
<evidence type="ECO:0000313" key="5">
    <source>
        <dbReference type="Proteomes" id="UP000886885"/>
    </source>
</evidence>
<feature type="coiled-coil region" evidence="1">
    <location>
        <begin position="102"/>
        <end position="129"/>
    </location>
</feature>
<comment type="caution">
    <text evidence="4">The sequence shown here is derived from an EMBL/GenBank/DDBJ whole genome shotgun (WGS) entry which is preliminary data.</text>
</comment>
<organism evidence="4 5">
    <name type="scientific">Populus tomentosa</name>
    <name type="common">Chinese white poplar</name>
    <dbReference type="NCBI Taxonomy" id="118781"/>
    <lineage>
        <taxon>Eukaryota</taxon>
        <taxon>Viridiplantae</taxon>
        <taxon>Streptophyta</taxon>
        <taxon>Embryophyta</taxon>
        <taxon>Tracheophyta</taxon>
        <taxon>Spermatophyta</taxon>
        <taxon>Magnoliopsida</taxon>
        <taxon>eudicotyledons</taxon>
        <taxon>Gunneridae</taxon>
        <taxon>Pentapetalae</taxon>
        <taxon>rosids</taxon>
        <taxon>fabids</taxon>
        <taxon>Malpighiales</taxon>
        <taxon>Salicaceae</taxon>
        <taxon>Saliceae</taxon>
        <taxon>Populus</taxon>
    </lineage>
</organism>
<accession>A0A8X8AHX8</accession>
<evidence type="ECO:0000313" key="4">
    <source>
        <dbReference type="EMBL" id="KAG6781405.1"/>
    </source>
</evidence>
<evidence type="ECO:0000259" key="3">
    <source>
        <dbReference type="Pfam" id="PF01486"/>
    </source>
</evidence>
<dbReference type="GO" id="GO:0005634">
    <property type="term" value="C:nucleus"/>
    <property type="evidence" value="ECO:0007669"/>
    <property type="project" value="InterPro"/>
</dbReference>
<dbReference type="InterPro" id="IPR002487">
    <property type="entry name" value="TF_Kbox"/>
</dbReference>
<feature type="domain" description="K-box" evidence="3">
    <location>
        <begin position="6"/>
        <end position="69"/>
    </location>
</feature>
<feature type="region of interest" description="Disordered" evidence="2">
    <location>
        <begin position="129"/>
        <end position="149"/>
    </location>
</feature>
<dbReference type="EMBL" id="JAAWWB010000006">
    <property type="protein sequence ID" value="KAG6781405.1"/>
    <property type="molecule type" value="Genomic_DNA"/>
</dbReference>
<evidence type="ECO:0000256" key="1">
    <source>
        <dbReference type="SAM" id="Coils"/>
    </source>
</evidence>
<keyword evidence="1" id="KW-0175">Coiled coil</keyword>
<dbReference type="AlphaFoldDB" id="A0A8X8AHX8"/>
<evidence type="ECO:0000256" key="2">
    <source>
        <dbReference type="SAM" id="MobiDB-lite"/>
    </source>
</evidence>
<sequence>MATSSKETNHAEVYCGKDANLKSLAELLLMVERNLEGPYAMELTLSDLMELEEQLHATLTHVRDKKVELKNLVDNIGDTNDAGISEVPPRPVLCAQLQFACVQFYMNEEKMLKEENQLLEKQIVEMKNGKDSDHPLCHPPQQATLSLLK</sequence>
<gene>
    <name evidence="4" type="ORF">POTOM_014305</name>
</gene>
<protein>
    <recommendedName>
        <fullName evidence="3">K-box domain-containing protein</fullName>
    </recommendedName>
</protein>
<keyword evidence="5" id="KW-1185">Reference proteome</keyword>
<dbReference type="GO" id="GO:0003700">
    <property type="term" value="F:DNA-binding transcription factor activity"/>
    <property type="evidence" value="ECO:0007669"/>
    <property type="project" value="InterPro"/>
</dbReference>
<name>A0A8X8AHX8_POPTO</name>
<reference evidence="4" key="1">
    <citation type="journal article" date="2020" name="bioRxiv">
        <title>Hybrid origin of Populus tomentosa Carr. identified through genome sequencing and phylogenomic analysis.</title>
        <authorList>
            <person name="An X."/>
            <person name="Gao K."/>
            <person name="Chen Z."/>
            <person name="Li J."/>
            <person name="Yang X."/>
            <person name="Yang X."/>
            <person name="Zhou J."/>
            <person name="Guo T."/>
            <person name="Zhao T."/>
            <person name="Huang S."/>
            <person name="Miao D."/>
            <person name="Khan W.U."/>
            <person name="Rao P."/>
            <person name="Ye M."/>
            <person name="Lei B."/>
            <person name="Liao W."/>
            <person name="Wang J."/>
            <person name="Ji L."/>
            <person name="Li Y."/>
            <person name="Guo B."/>
            <person name="Mustafa N.S."/>
            <person name="Li S."/>
            <person name="Yun Q."/>
            <person name="Keller S.R."/>
            <person name="Mao J."/>
            <person name="Zhang R."/>
            <person name="Strauss S.H."/>
        </authorList>
    </citation>
    <scope>NUCLEOTIDE SEQUENCE</scope>
    <source>
        <strain evidence="4">GM15</strain>
        <tissue evidence="4">Leaf</tissue>
    </source>
</reference>
<proteinExistence type="predicted"/>
<dbReference type="OrthoDB" id="850248at2759"/>
<dbReference type="Pfam" id="PF01486">
    <property type="entry name" value="K-box"/>
    <property type="match status" value="1"/>
</dbReference>